<dbReference type="AlphaFoldDB" id="A0A382TNJ6"/>
<dbReference type="Gene3D" id="3.30.460.10">
    <property type="entry name" value="Beta Polymerase, domain 2"/>
    <property type="match status" value="1"/>
</dbReference>
<sequence length="242" mass="28622">MSVRDVMKSFHIQDTLNTNIWEEDKTLNKNVRKILLKVSQKFIKDWNIDKKVKIQDIRFTGSLAAYNWSKYSDIDLHIIVQYKDLNKDLNLVSRFFTLMKAYWNIKHDIKINGYEIEVYVEDMSEKHTATGLYSVLEDKWIKEPEPTDAVFDEDDVMTKSKYFFNLYNDILLKKYKEGKYSEVIQVIEKTKEKIRKMRSSGLARGGEFSTENLVFKVLRRTDLLGKMNDLITKSTDKKLSET</sequence>
<accession>A0A382TNJ6</accession>
<protein>
    <submittedName>
        <fullName evidence="1">Uncharacterized protein</fullName>
    </submittedName>
</protein>
<feature type="non-terminal residue" evidence="1">
    <location>
        <position position="242"/>
    </location>
</feature>
<dbReference type="InterPro" id="IPR043519">
    <property type="entry name" value="NT_sf"/>
</dbReference>
<proteinExistence type="predicted"/>
<organism evidence="1">
    <name type="scientific">marine metagenome</name>
    <dbReference type="NCBI Taxonomy" id="408172"/>
    <lineage>
        <taxon>unclassified sequences</taxon>
        <taxon>metagenomes</taxon>
        <taxon>ecological metagenomes</taxon>
    </lineage>
</organism>
<dbReference type="EMBL" id="UINC01137903">
    <property type="protein sequence ID" value="SVD23523.1"/>
    <property type="molecule type" value="Genomic_DNA"/>
</dbReference>
<reference evidence="1" key="1">
    <citation type="submission" date="2018-05" db="EMBL/GenBank/DDBJ databases">
        <authorList>
            <person name="Lanie J.A."/>
            <person name="Ng W.-L."/>
            <person name="Kazmierczak K.M."/>
            <person name="Andrzejewski T.M."/>
            <person name="Davidsen T.M."/>
            <person name="Wayne K.J."/>
            <person name="Tettelin H."/>
            <person name="Glass J.I."/>
            <person name="Rusch D."/>
            <person name="Podicherti R."/>
            <person name="Tsui H.-C.T."/>
            <person name="Winkler M.E."/>
        </authorList>
    </citation>
    <scope>NUCLEOTIDE SEQUENCE</scope>
</reference>
<gene>
    <name evidence="1" type="ORF">METZ01_LOCUS376377</name>
</gene>
<name>A0A382TNJ6_9ZZZZ</name>
<dbReference type="SUPFAM" id="SSF81301">
    <property type="entry name" value="Nucleotidyltransferase"/>
    <property type="match status" value="1"/>
</dbReference>
<evidence type="ECO:0000313" key="1">
    <source>
        <dbReference type="EMBL" id="SVD23523.1"/>
    </source>
</evidence>